<dbReference type="Proteomes" id="UP000784294">
    <property type="component" value="Unassembled WGS sequence"/>
</dbReference>
<proteinExistence type="predicted"/>
<dbReference type="EMBL" id="CAAALY010257659">
    <property type="protein sequence ID" value="VEL38358.1"/>
    <property type="molecule type" value="Genomic_DNA"/>
</dbReference>
<organism evidence="1 2">
    <name type="scientific">Protopolystoma xenopodis</name>
    <dbReference type="NCBI Taxonomy" id="117903"/>
    <lineage>
        <taxon>Eukaryota</taxon>
        <taxon>Metazoa</taxon>
        <taxon>Spiralia</taxon>
        <taxon>Lophotrochozoa</taxon>
        <taxon>Platyhelminthes</taxon>
        <taxon>Monogenea</taxon>
        <taxon>Polyopisthocotylea</taxon>
        <taxon>Polystomatidea</taxon>
        <taxon>Polystomatidae</taxon>
        <taxon>Protopolystoma</taxon>
    </lineage>
</organism>
<protein>
    <submittedName>
        <fullName evidence="1">Uncharacterized protein</fullName>
    </submittedName>
</protein>
<evidence type="ECO:0000313" key="2">
    <source>
        <dbReference type="Proteomes" id="UP000784294"/>
    </source>
</evidence>
<dbReference type="AlphaFoldDB" id="A0A3S5AUY3"/>
<sequence length="170" mass="19229">MCEKSTIHLPNKRAHYMFSLDSAIHEDMLGSSKLKRHSILLKDIPFFLLSFHKGYEERLVETLLTRRSLTTRPYVCPSCRGAVQLNITYNVIQILDLVGYCSLSNHANSSAQSCLSLYPPLLTETASVMDGGTVALAMVQSQTEFGATYRPRRLRQLRFNNRIRMSSISA</sequence>
<evidence type="ECO:0000313" key="1">
    <source>
        <dbReference type="EMBL" id="VEL38358.1"/>
    </source>
</evidence>
<keyword evidence="2" id="KW-1185">Reference proteome</keyword>
<accession>A0A3S5AUY3</accession>
<gene>
    <name evidence="1" type="ORF">PXEA_LOCUS31798</name>
</gene>
<name>A0A3S5AUY3_9PLAT</name>
<reference evidence="1" key="1">
    <citation type="submission" date="2018-11" db="EMBL/GenBank/DDBJ databases">
        <authorList>
            <consortium name="Pathogen Informatics"/>
        </authorList>
    </citation>
    <scope>NUCLEOTIDE SEQUENCE</scope>
</reference>
<comment type="caution">
    <text evidence="1">The sequence shown here is derived from an EMBL/GenBank/DDBJ whole genome shotgun (WGS) entry which is preliminary data.</text>
</comment>